<reference evidence="4" key="1">
    <citation type="submission" date="2019-10" db="EMBL/GenBank/DDBJ databases">
        <authorList>
            <person name="Ross D.E."/>
            <person name="Gulliver D."/>
        </authorList>
    </citation>
    <scope>NUCLEOTIDE SEQUENCE</scope>
    <source>
        <strain evidence="4">DER-2019</strain>
    </source>
</reference>
<evidence type="ECO:0000313" key="5">
    <source>
        <dbReference type="Proteomes" id="UP000616595"/>
    </source>
</evidence>
<feature type="domain" description="Glycosyl transferase family 1" evidence="2">
    <location>
        <begin position="204"/>
        <end position="356"/>
    </location>
</feature>
<dbReference type="Gene3D" id="3.40.50.2000">
    <property type="entry name" value="Glycogen Phosphorylase B"/>
    <property type="match status" value="2"/>
</dbReference>
<keyword evidence="1" id="KW-0808">Transferase</keyword>
<evidence type="ECO:0000256" key="1">
    <source>
        <dbReference type="ARBA" id="ARBA00022679"/>
    </source>
</evidence>
<dbReference type="RefSeq" id="WP_148567143.1">
    <property type="nucleotide sequence ID" value="NZ_RXYA01000008.1"/>
</dbReference>
<evidence type="ECO:0000259" key="3">
    <source>
        <dbReference type="Pfam" id="PF13439"/>
    </source>
</evidence>
<dbReference type="GO" id="GO:0016757">
    <property type="term" value="F:glycosyltransferase activity"/>
    <property type="evidence" value="ECO:0007669"/>
    <property type="project" value="InterPro"/>
</dbReference>
<organism evidence="4 5">
    <name type="scientific">Acetobacterium paludosum</name>
    <dbReference type="NCBI Taxonomy" id="52693"/>
    <lineage>
        <taxon>Bacteria</taxon>
        <taxon>Bacillati</taxon>
        <taxon>Bacillota</taxon>
        <taxon>Clostridia</taxon>
        <taxon>Eubacteriales</taxon>
        <taxon>Eubacteriaceae</taxon>
        <taxon>Acetobacterium</taxon>
    </lineage>
</organism>
<dbReference type="Pfam" id="PF00534">
    <property type="entry name" value="Glycos_transf_1"/>
    <property type="match status" value="1"/>
</dbReference>
<dbReference type="EMBL" id="WJBD01000013">
    <property type="protein sequence ID" value="MBC3888873.1"/>
    <property type="molecule type" value="Genomic_DNA"/>
</dbReference>
<dbReference type="AlphaFoldDB" id="A0A923KX51"/>
<dbReference type="PANTHER" id="PTHR46401">
    <property type="entry name" value="GLYCOSYLTRANSFERASE WBBK-RELATED"/>
    <property type="match status" value="1"/>
</dbReference>
<keyword evidence="5" id="KW-1185">Reference proteome</keyword>
<dbReference type="Proteomes" id="UP000616595">
    <property type="component" value="Unassembled WGS sequence"/>
</dbReference>
<protein>
    <submittedName>
        <fullName evidence="4">Glycosyltransferase</fullName>
    </submittedName>
</protein>
<name>A0A923KX51_9FIRM</name>
<gene>
    <name evidence="4" type="ORF">GH810_11165</name>
</gene>
<accession>A0A923KX51</accession>
<evidence type="ECO:0000313" key="4">
    <source>
        <dbReference type="EMBL" id="MBC3888873.1"/>
    </source>
</evidence>
<dbReference type="GO" id="GO:0009103">
    <property type="term" value="P:lipopolysaccharide biosynthetic process"/>
    <property type="evidence" value="ECO:0007669"/>
    <property type="project" value="TreeGrafter"/>
</dbReference>
<dbReference type="PANTHER" id="PTHR46401:SF2">
    <property type="entry name" value="GLYCOSYLTRANSFERASE WBBK-RELATED"/>
    <property type="match status" value="1"/>
</dbReference>
<evidence type="ECO:0000259" key="2">
    <source>
        <dbReference type="Pfam" id="PF00534"/>
    </source>
</evidence>
<comment type="caution">
    <text evidence="4">The sequence shown here is derived from an EMBL/GenBank/DDBJ whole genome shotgun (WGS) entry which is preliminary data.</text>
</comment>
<dbReference type="Pfam" id="PF13439">
    <property type="entry name" value="Glyco_transf_4"/>
    <property type="match status" value="1"/>
</dbReference>
<dbReference type="CDD" id="cd03801">
    <property type="entry name" value="GT4_PimA-like"/>
    <property type="match status" value="1"/>
</dbReference>
<proteinExistence type="predicted"/>
<dbReference type="SUPFAM" id="SSF53756">
    <property type="entry name" value="UDP-Glycosyltransferase/glycogen phosphorylase"/>
    <property type="match status" value="1"/>
</dbReference>
<dbReference type="OrthoDB" id="9795068at2"/>
<feature type="domain" description="Glycosyltransferase subfamily 4-like N-terminal" evidence="3">
    <location>
        <begin position="22"/>
        <end position="198"/>
    </location>
</feature>
<dbReference type="InterPro" id="IPR001296">
    <property type="entry name" value="Glyco_trans_1"/>
</dbReference>
<dbReference type="InterPro" id="IPR028098">
    <property type="entry name" value="Glyco_trans_4-like_N"/>
</dbReference>
<reference evidence="4" key="2">
    <citation type="submission" date="2020-10" db="EMBL/GenBank/DDBJ databases">
        <title>Comparative genomics of the Acetobacterium genus.</title>
        <authorList>
            <person name="Marshall C."/>
            <person name="May H."/>
            <person name="Norman S."/>
        </authorList>
    </citation>
    <scope>NUCLEOTIDE SEQUENCE</scope>
    <source>
        <strain evidence="4">DER-2019</strain>
    </source>
</reference>
<sequence length="390" mass="43572">MNIKHICFITPDYPAKNEPVYTFVKQLICSIAELGYKCSVIAPQSLTERLLKKRSSRPIFWQDPVKKGIVIDIYQPKVISFSNLRLFGRNISTYVVQKSVAKTFAEITPAPDVLYAHFWHSGVIAGMISKKYSVPFFVASGESKIWVESLFTKKTIDNALSGLCGVICVSTKNMNESIELALSTRDKMTVIPNAIDPNLFYKIDKDAARRKLGFNKTDFIIAFTGSFDYRKGIMRLDKAIKQVGKVKAIYIGAGELTPKGDEILFAGKLPHERICDYLNCADVFVLPTIAEGCSNSILEAMACGLPIISSNLDFNDDILTANDAIRVNSMNVEEIKEAINRLIDDDHLCRMMGESALVHAKEFDINNRAIKVMSFIKNILDGESEVQNDN</sequence>